<dbReference type="HOGENOM" id="CLU_3302647_0_0_2"/>
<evidence type="ECO:0000313" key="3">
    <source>
        <dbReference type="Proteomes" id="UP000015381"/>
    </source>
</evidence>
<reference evidence="2 3" key="1">
    <citation type="journal article" date="2014" name="Environ. Microbiol.">
        <title>Halorhabdus tiamatea: proteogenomics and glycosidase activity measurements identify the first cultivated euryarchaeon from a deep-sea anoxic brine lake as potential polysaccharide degrader.</title>
        <authorList>
            <person name="Werner J."/>
            <person name="Ferrer M."/>
            <person name="Michel G."/>
            <person name="Mann A.J."/>
            <person name="Huang S."/>
            <person name="Juarez S."/>
            <person name="Ciordia S."/>
            <person name="Albar J.P."/>
            <person name="Alcaide M."/>
            <person name="La Cono V."/>
            <person name="Yakimov M.M."/>
            <person name="Antunes A."/>
            <person name="Taborda M."/>
            <person name="Da Costa M.S."/>
            <person name="Amann R.I."/>
            <person name="Gloeckner F.O."/>
            <person name="Golyshina O.V."/>
            <person name="Golyshin P.N."/>
            <person name="Teeling H."/>
        </authorList>
    </citation>
    <scope>NUCLEOTIDE SEQUENCE [LARGE SCALE GENOMIC DNA]</scope>
    <source>
        <strain evidence="3">SARL4B</strain>
    </source>
</reference>
<name>S6D2B7_9EURY</name>
<dbReference type="AlphaFoldDB" id="S6D2B7"/>
<sequence>MPHENGVVIADIGNASGSNPTDRFHATCPESGTGSQSRR</sequence>
<evidence type="ECO:0000256" key="1">
    <source>
        <dbReference type="SAM" id="MobiDB-lite"/>
    </source>
</evidence>
<feature type="compositionally biased region" description="Polar residues" evidence="1">
    <location>
        <begin position="30"/>
        <end position="39"/>
    </location>
</feature>
<dbReference type="KEGG" id="hti:HTIA_0951"/>
<accession>S6D2B7</accession>
<organism evidence="2 3">
    <name type="scientific">Halorhabdus tiamatea SARL4B</name>
    <dbReference type="NCBI Taxonomy" id="1033806"/>
    <lineage>
        <taxon>Archaea</taxon>
        <taxon>Methanobacteriati</taxon>
        <taxon>Methanobacteriota</taxon>
        <taxon>Stenosarchaea group</taxon>
        <taxon>Halobacteria</taxon>
        <taxon>Halobacteriales</taxon>
        <taxon>Haloarculaceae</taxon>
        <taxon>Halorhabdus</taxon>
    </lineage>
</organism>
<protein>
    <submittedName>
        <fullName evidence="2">Uncharacterized protein</fullName>
    </submittedName>
</protein>
<evidence type="ECO:0000313" key="2">
    <source>
        <dbReference type="EMBL" id="CCQ33090.1"/>
    </source>
</evidence>
<feature type="region of interest" description="Disordered" evidence="1">
    <location>
        <begin position="1"/>
        <end position="39"/>
    </location>
</feature>
<proteinExistence type="predicted"/>
<dbReference type="Proteomes" id="UP000015381">
    <property type="component" value="Chromosome I"/>
</dbReference>
<dbReference type="EMBL" id="HF571520">
    <property type="protein sequence ID" value="CCQ33090.1"/>
    <property type="molecule type" value="Genomic_DNA"/>
</dbReference>
<gene>
    <name evidence="2" type="ORF">HTIA_0951</name>
</gene>
<keyword evidence="3" id="KW-1185">Reference proteome</keyword>